<dbReference type="GO" id="GO:0006538">
    <property type="term" value="P:L-glutamate catabolic process"/>
    <property type="evidence" value="ECO:0007669"/>
    <property type="project" value="TreeGrafter"/>
</dbReference>
<dbReference type="SMART" id="SM00839">
    <property type="entry name" value="ELFV_dehydrog"/>
    <property type="match status" value="1"/>
</dbReference>
<proteinExistence type="inferred from homology"/>
<dbReference type="InterPro" id="IPR006096">
    <property type="entry name" value="Glu/Leu/Phe/Val/Trp_DH_C"/>
</dbReference>
<accession>A0A4U8YHK3</accession>
<dbReference type="SUPFAM" id="SSF51735">
    <property type="entry name" value="NAD(P)-binding Rossmann-fold domains"/>
    <property type="match status" value="1"/>
</dbReference>
<dbReference type="AlphaFoldDB" id="A0A4U8YHK3"/>
<dbReference type="PANTHER" id="PTHR11606">
    <property type="entry name" value="GLUTAMATE DEHYDROGENASE"/>
    <property type="match status" value="1"/>
</dbReference>
<dbReference type="EMBL" id="CAADHO010000001">
    <property type="protein sequence ID" value="VFQ42644.1"/>
    <property type="molecule type" value="Genomic_DNA"/>
</dbReference>
<dbReference type="PANTHER" id="PTHR11606:SF13">
    <property type="entry name" value="GLUTAMATE DEHYDROGENASE 1, MITOCHONDRIAL"/>
    <property type="match status" value="1"/>
</dbReference>
<comment type="similarity">
    <text evidence="1">Belongs to the Glu/Leu/Phe/Val dehydrogenases family.</text>
</comment>
<evidence type="ECO:0000259" key="3">
    <source>
        <dbReference type="SMART" id="SM00839"/>
    </source>
</evidence>
<gene>
    <name evidence="4" type="ORF">MSL71_2650</name>
</gene>
<dbReference type="Gene3D" id="3.40.50.720">
    <property type="entry name" value="NAD(P)-binding Rossmann-like Domain"/>
    <property type="match status" value="1"/>
</dbReference>
<name>A0A4U8YHK3_9BACT</name>
<dbReference type="Pfam" id="PF00208">
    <property type="entry name" value="ELFV_dehydrog"/>
    <property type="match status" value="1"/>
</dbReference>
<dbReference type="Proteomes" id="UP000507962">
    <property type="component" value="Unassembled WGS sequence"/>
</dbReference>
<evidence type="ECO:0000256" key="1">
    <source>
        <dbReference type="ARBA" id="ARBA00006382"/>
    </source>
</evidence>
<sequence length="973" mass="107772">METTPDVLYHLTDSGVRDKLRGMDNRFVSDKEVYALYNHLRHAYDLKPDTILDAIETVLTKTDLGPYFYRSLATEEIAFLIAGSRYQEAMLKNRYASGSGEGINVTGRFGNKHLFFISETRELVRETLEAIKALMREHPMQSFRMSSYVVCLEGNPEANRRLYIVEGETPGVRKPGLMNHAAQYMEEKLGKVAGKKEVMDFLGTATERFVHALLHNQRIRTLENYFTAWNRVVRRLKKGTTVHICIDQNIIADEPVPERRLQLWLPYENFRNNLTTIEGIFDKKGIPFTRQYFETFVMANRRMVAFSTYIADALITPELDGFLRNELATRSMLMKSDPIPTGQIGDFLGNLALADYRGKLAYLGRMQAHRHKEYLIPLVSLLSDESQRVRKVAFDTIRNYLMAPDGEMKSDYYWATLYHIFAAATVPVEIPGSGKRALFGDEISRLVRFRGIHYENYFDDHSGKSCLFIRMNGEGIGKGGIRCHKTHVSFSGEGALSTNMLFKSLGLGIPYYATGKGGILGSLGQGEVRERVLAAYGRFLFKKAGIGPFSDVPAGDVGVGPQEIGTLFEVITDEVSRDLAAIADGSLELASEKAERLRRHFGIDVGNKALVSALAADREEVKGYTSSAITGKPGGRGLTLRTGATARGLYEVLAVLKGFHRYNDPDLWLNPARIDEALDTEPQFYHAADANIRMLSFAVQGFGKVGGAFAAIVHGKGASIHMISDAGGTLVNLRGIPQVDELVRGAASGKMLSEMVDDTMGRFVEGDTTRPLTATVDVVVPAALEEVVTLDAEMRTGAVHASRVDADYILQGANGPLTPEAETYLEDRGRISIPDILANAGGVLGSYLEWVDGLIKMFGYGKVRKHGLVHPVVQGLVSRHYDDGAEEELYAVDELIYGRAFRFIMRGTAMGSAKLASERRISLRTAWMAEGIAAAAREGRLDDSFSDRVDHLRRHFASSTQGGPQKVRPVVAR</sequence>
<dbReference type="GO" id="GO:0004352">
    <property type="term" value="F:glutamate dehydrogenase (NAD+) activity"/>
    <property type="evidence" value="ECO:0007669"/>
    <property type="project" value="TreeGrafter"/>
</dbReference>
<dbReference type="Gene3D" id="3.40.50.10860">
    <property type="entry name" value="Leucine Dehydrogenase, chain A, domain 1"/>
    <property type="match status" value="1"/>
</dbReference>
<dbReference type="InterPro" id="IPR006097">
    <property type="entry name" value="Glu/Leu/Phe/Val/Trp_DH_dimer"/>
</dbReference>
<organism evidence="4 5">
    <name type="scientific">Desulfoluna butyratoxydans</name>
    <dbReference type="NCBI Taxonomy" id="231438"/>
    <lineage>
        <taxon>Bacteria</taxon>
        <taxon>Pseudomonadati</taxon>
        <taxon>Thermodesulfobacteriota</taxon>
        <taxon>Desulfobacteria</taxon>
        <taxon>Desulfobacterales</taxon>
        <taxon>Desulfolunaceae</taxon>
        <taxon>Desulfoluna</taxon>
    </lineage>
</organism>
<feature type="domain" description="Glutamate/phenylalanine/leucine/valine/L-tryptophan dehydrogenase C-terminal" evidence="3">
    <location>
        <begin position="678"/>
        <end position="941"/>
    </location>
</feature>
<evidence type="ECO:0000313" key="5">
    <source>
        <dbReference type="Proteomes" id="UP000507962"/>
    </source>
</evidence>
<protein>
    <submittedName>
        <fullName evidence="4">Glutamate/phenylalanine/leucine/valine dehydrogenase c-terminal</fullName>
    </submittedName>
</protein>
<dbReference type="RefSeq" id="WP_180136875.1">
    <property type="nucleotide sequence ID" value="NZ_CAADHO010000001.1"/>
</dbReference>
<keyword evidence="2" id="KW-0560">Oxidoreductase</keyword>
<dbReference type="InterPro" id="IPR046346">
    <property type="entry name" value="Aminoacid_DH-like_N_sf"/>
</dbReference>
<keyword evidence="5" id="KW-1185">Reference proteome</keyword>
<evidence type="ECO:0000256" key="2">
    <source>
        <dbReference type="ARBA" id="ARBA00023002"/>
    </source>
</evidence>
<reference evidence="4 5" key="1">
    <citation type="submission" date="2019-03" db="EMBL/GenBank/DDBJ databases">
        <authorList>
            <person name="Nijsse B."/>
        </authorList>
    </citation>
    <scope>NUCLEOTIDE SEQUENCE [LARGE SCALE GENOMIC DNA]</scope>
    <source>
        <strain evidence="4">Desulfoluna butyratoxydans MSL71</strain>
    </source>
</reference>
<dbReference type="SUPFAM" id="SSF53223">
    <property type="entry name" value="Aminoacid dehydrogenase-like, N-terminal domain"/>
    <property type="match status" value="1"/>
</dbReference>
<dbReference type="InterPro" id="IPR036291">
    <property type="entry name" value="NAD(P)-bd_dom_sf"/>
</dbReference>
<evidence type="ECO:0000313" key="4">
    <source>
        <dbReference type="EMBL" id="VFQ42644.1"/>
    </source>
</evidence>
<dbReference type="Pfam" id="PF02812">
    <property type="entry name" value="ELFV_dehydrog_N"/>
    <property type="match status" value="1"/>
</dbReference>